<keyword evidence="4 6" id="KW-0067">ATP-binding</keyword>
<dbReference type="EMBL" id="OBEL01000007">
    <property type="protein sequence ID" value="SNZ21267.1"/>
    <property type="molecule type" value="Genomic_DNA"/>
</dbReference>
<dbReference type="RefSeq" id="WP_097155645.1">
    <property type="nucleotide sequence ID" value="NZ_OBEL01000007.1"/>
</dbReference>
<evidence type="ECO:0000256" key="4">
    <source>
        <dbReference type="ARBA" id="ARBA00022840"/>
    </source>
</evidence>
<dbReference type="GO" id="GO:0016887">
    <property type="term" value="F:ATP hydrolysis activity"/>
    <property type="evidence" value="ECO:0007669"/>
    <property type="project" value="InterPro"/>
</dbReference>
<dbReference type="CDD" id="cd03257">
    <property type="entry name" value="ABC_NikE_OppD_transporters"/>
    <property type="match status" value="1"/>
</dbReference>
<gene>
    <name evidence="6" type="ORF">SAMN06265368_4384</name>
</gene>
<dbReference type="OrthoDB" id="7802224at2"/>
<keyword evidence="2" id="KW-0813">Transport</keyword>
<dbReference type="PANTHER" id="PTHR43776">
    <property type="entry name" value="TRANSPORT ATP-BINDING PROTEIN"/>
    <property type="match status" value="1"/>
</dbReference>
<evidence type="ECO:0000313" key="6">
    <source>
        <dbReference type="EMBL" id="SNZ21267.1"/>
    </source>
</evidence>
<dbReference type="PROSITE" id="PS00211">
    <property type="entry name" value="ABC_TRANSPORTER_1"/>
    <property type="match status" value="1"/>
</dbReference>
<evidence type="ECO:0000259" key="5">
    <source>
        <dbReference type="PROSITE" id="PS50893"/>
    </source>
</evidence>
<evidence type="ECO:0000313" key="7">
    <source>
        <dbReference type="Proteomes" id="UP000219439"/>
    </source>
</evidence>
<evidence type="ECO:0000256" key="3">
    <source>
        <dbReference type="ARBA" id="ARBA00022741"/>
    </source>
</evidence>
<dbReference type="SMART" id="SM00382">
    <property type="entry name" value="AAA"/>
    <property type="match status" value="1"/>
</dbReference>
<name>A0A285PJ27_9HYPH</name>
<dbReference type="PROSITE" id="PS50893">
    <property type="entry name" value="ABC_TRANSPORTER_2"/>
    <property type="match status" value="1"/>
</dbReference>
<organism evidence="6 7">
    <name type="scientific">Cohaesibacter gelatinilyticus</name>
    <dbReference type="NCBI Taxonomy" id="372072"/>
    <lineage>
        <taxon>Bacteria</taxon>
        <taxon>Pseudomonadati</taxon>
        <taxon>Pseudomonadota</taxon>
        <taxon>Alphaproteobacteria</taxon>
        <taxon>Hyphomicrobiales</taxon>
        <taxon>Cohaesibacteraceae</taxon>
    </lineage>
</organism>
<feature type="domain" description="ABC transporter" evidence="5">
    <location>
        <begin position="2"/>
        <end position="243"/>
    </location>
</feature>
<dbReference type="Proteomes" id="UP000219439">
    <property type="component" value="Unassembled WGS sequence"/>
</dbReference>
<protein>
    <submittedName>
        <fullName evidence="6">Peptide/nickel transport system ATP-binding protein</fullName>
    </submittedName>
</protein>
<dbReference type="InterPro" id="IPR050319">
    <property type="entry name" value="ABC_transp_ATP-bind"/>
</dbReference>
<dbReference type="InterPro" id="IPR003593">
    <property type="entry name" value="AAA+_ATPase"/>
</dbReference>
<sequence>MLTVKSLCVDAHETRLLDDINFNLGSGECLCIIGESGSGKTTLLKSLQGMMPMAEGSIHHGLSDDGVEHIYQPGQNYLGLPGVSWVMQNPTAALNPHQRVGDAILEGLYSARLSKSEQQTRLRSALQEVELSEELITRKPPQLSLGQAQRVCIARALISRPNMIIFDEPLSALDAVVQKQIARVIDDIRQAHGLSYLFVTHDLGFARAYADQILLLRNGKMEACQRADDFFANPASAYGAELIDAAAILGALEQPAELSEEIPRLEAGQ</sequence>
<comment type="similarity">
    <text evidence="1">Belongs to the ABC transporter superfamily.</text>
</comment>
<dbReference type="Pfam" id="PF00005">
    <property type="entry name" value="ABC_tran"/>
    <property type="match status" value="1"/>
</dbReference>
<dbReference type="InterPro" id="IPR003439">
    <property type="entry name" value="ABC_transporter-like_ATP-bd"/>
</dbReference>
<dbReference type="InterPro" id="IPR027417">
    <property type="entry name" value="P-loop_NTPase"/>
</dbReference>
<dbReference type="SUPFAM" id="SSF52540">
    <property type="entry name" value="P-loop containing nucleoside triphosphate hydrolases"/>
    <property type="match status" value="1"/>
</dbReference>
<dbReference type="AlphaFoldDB" id="A0A285PJ27"/>
<reference evidence="6 7" key="1">
    <citation type="submission" date="2017-09" db="EMBL/GenBank/DDBJ databases">
        <authorList>
            <person name="Ehlers B."/>
            <person name="Leendertz F.H."/>
        </authorList>
    </citation>
    <scope>NUCLEOTIDE SEQUENCE [LARGE SCALE GENOMIC DNA]</scope>
    <source>
        <strain evidence="6 7">DSM 18289</strain>
    </source>
</reference>
<dbReference type="GO" id="GO:0005524">
    <property type="term" value="F:ATP binding"/>
    <property type="evidence" value="ECO:0007669"/>
    <property type="project" value="UniProtKB-KW"/>
</dbReference>
<evidence type="ECO:0000256" key="2">
    <source>
        <dbReference type="ARBA" id="ARBA00022448"/>
    </source>
</evidence>
<accession>A0A285PJ27</accession>
<keyword evidence="7" id="KW-1185">Reference proteome</keyword>
<dbReference type="Gene3D" id="3.40.50.300">
    <property type="entry name" value="P-loop containing nucleotide triphosphate hydrolases"/>
    <property type="match status" value="1"/>
</dbReference>
<dbReference type="InterPro" id="IPR017871">
    <property type="entry name" value="ABC_transporter-like_CS"/>
</dbReference>
<evidence type="ECO:0000256" key="1">
    <source>
        <dbReference type="ARBA" id="ARBA00005417"/>
    </source>
</evidence>
<dbReference type="GO" id="GO:0055085">
    <property type="term" value="P:transmembrane transport"/>
    <property type="evidence" value="ECO:0007669"/>
    <property type="project" value="UniProtKB-ARBA"/>
</dbReference>
<proteinExistence type="inferred from homology"/>
<keyword evidence="3" id="KW-0547">Nucleotide-binding</keyword>